<keyword evidence="2" id="KW-1185">Reference proteome</keyword>
<name>A0A812K9C0_SYMPI</name>
<gene>
    <name evidence="1" type="ORF">SPIL2461_LOCUS2855</name>
</gene>
<reference evidence="1" key="1">
    <citation type="submission" date="2021-02" db="EMBL/GenBank/DDBJ databases">
        <authorList>
            <person name="Dougan E. K."/>
            <person name="Rhodes N."/>
            <person name="Thang M."/>
            <person name="Chan C."/>
        </authorList>
    </citation>
    <scope>NUCLEOTIDE SEQUENCE</scope>
</reference>
<dbReference type="Proteomes" id="UP000649617">
    <property type="component" value="Unassembled WGS sequence"/>
</dbReference>
<proteinExistence type="predicted"/>
<dbReference type="EMBL" id="CAJNIZ010003223">
    <property type="protein sequence ID" value="CAE7220101.1"/>
    <property type="molecule type" value="Genomic_DNA"/>
</dbReference>
<organism evidence="1 2">
    <name type="scientific">Symbiodinium pilosum</name>
    <name type="common">Dinoflagellate</name>
    <dbReference type="NCBI Taxonomy" id="2952"/>
    <lineage>
        <taxon>Eukaryota</taxon>
        <taxon>Sar</taxon>
        <taxon>Alveolata</taxon>
        <taxon>Dinophyceae</taxon>
        <taxon>Suessiales</taxon>
        <taxon>Symbiodiniaceae</taxon>
        <taxon>Symbiodinium</taxon>
    </lineage>
</organism>
<evidence type="ECO:0000313" key="1">
    <source>
        <dbReference type="EMBL" id="CAE7220101.1"/>
    </source>
</evidence>
<comment type="caution">
    <text evidence="1">The sequence shown here is derived from an EMBL/GenBank/DDBJ whole genome shotgun (WGS) entry which is preliminary data.</text>
</comment>
<accession>A0A812K9C0</accession>
<evidence type="ECO:0000313" key="2">
    <source>
        <dbReference type="Proteomes" id="UP000649617"/>
    </source>
</evidence>
<dbReference type="AlphaFoldDB" id="A0A812K9C0"/>
<sequence>MKNSSQTIRRNVSISMISWKRQRPRPRIKACRWVMKWWQRTRKSKVHTCGCLTYFMLSGVWMQVSGTHAVHYHMFWGQGHGVTLPRRV</sequence>
<protein>
    <submittedName>
        <fullName evidence="1">Uncharacterized protein</fullName>
    </submittedName>
</protein>